<reference evidence="7 8" key="1">
    <citation type="submission" date="2009-01" db="EMBL/GenBank/DDBJ databases">
        <authorList>
            <person name="Fulton L."/>
            <person name="Clifton S."/>
            <person name="Fulton B."/>
            <person name="Xu J."/>
            <person name="Minx P."/>
            <person name="Pepin K.H."/>
            <person name="Johnson M."/>
            <person name="Bhonagiri V."/>
            <person name="Nash W.E."/>
            <person name="Mardis E.R."/>
            <person name="Wilson R.K."/>
        </authorList>
    </citation>
    <scope>NUCLEOTIDE SEQUENCE [LARGE SCALE GENOMIC DNA]</scope>
    <source>
        <strain evidence="8">DSM 10507 / JCM 14656 / S5a33</strain>
    </source>
</reference>
<feature type="transmembrane region" description="Helical" evidence="6">
    <location>
        <begin position="155"/>
        <end position="172"/>
    </location>
</feature>
<dbReference type="AlphaFoldDB" id="C0CN73"/>
<evidence type="ECO:0000256" key="1">
    <source>
        <dbReference type="ARBA" id="ARBA00004141"/>
    </source>
</evidence>
<dbReference type="NCBIfam" id="NF037982">
    <property type="entry name" value="Nramp_1"/>
    <property type="match status" value="1"/>
</dbReference>
<evidence type="ECO:0000256" key="5">
    <source>
        <dbReference type="ARBA" id="ARBA00023136"/>
    </source>
</evidence>
<gene>
    <name evidence="7" type="ORF">RUMHYD_02311</name>
</gene>
<evidence type="ECO:0000256" key="2">
    <source>
        <dbReference type="ARBA" id="ARBA00022448"/>
    </source>
</evidence>
<dbReference type="Proteomes" id="UP000003100">
    <property type="component" value="Unassembled WGS sequence"/>
</dbReference>
<comment type="subcellular location">
    <subcellularLocation>
        <location evidence="1">Membrane</location>
        <topology evidence="1">Multi-pass membrane protein</topology>
    </subcellularLocation>
</comment>
<keyword evidence="4 6" id="KW-1133">Transmembrane helix</keyword>
<dbReference type="InterPro" id="IPR001046">
    <property type="entry name" value="NRAMP_fam"/>
</dbReference>
<dbReference type="GeneID" id="86821074"/>
<feature type="transmembrane region" description="Helical" evidence="6">
    <location>
        <begin position="390"/>
        <end position="410"/>
    </location>
</feature>
<dbReference type="GO" id="GO:0005886">
    <property type="term" value="C:plasma membrane"/>
    <property type="evidence" value="ECO:0007669"/>
    <property type="project" value="TreeGrafter"/>
</dbReference>
<evidence type="ECO:0000256" key="3">
    <source>
        <dbReference type="ARBA" id="ARBA00022692"/>
    </source>
</evidence>
<feature type="transmembrane region" description="Helical" evidence="6">
    <location>
        <begin position="46"/>
        <end position="64"/>
    </location>
</feature>
<evidence type="ECO:0008006" key="9">
    <source>
        <dbReference type="Google" id="ProtNLM"/>
    </source>
</evidence>
<dbReference type="RefSeq" id="WP_005949569.1">
    <property type="nucleotide sequence ID" value="NZ_CP136423.1"/>
</dbReference>
<sequence>MEKKDNALKALRITRVFRCIGPAIIIAASIIGPGTVTTASSTGAEYGYALLWCSVISAILAYILNEPGLRWTLKTRTTMLEGIRGMNPVLAKVTFVALFVGALAYQTGNYLGAAMAINLLIPALSIQGALVILAVFSVIIAFVGKYKVLENVNTGLVALMMFAFLITMVASRPSISGIAQGLVPHIPDGGKLLVLGLIGTTVCPDIPFAMSSLAKKKWVGGVKDLKAAHNDLKFNMVATGVITCAVTICAATNLFPRGITVSSAADMAQALTPVLGTYAFVLFALGLWAAGFSSAVYMTSCIPPMMQEAFGFEDNPKSLSSRICILIIAAFPIIVTFAMGGTVPTVIIVAAQVLNTFILPLSVVLIAILANRRKILGECASSFRQNVAMAVVAIVVILLTYTSIPTIIGLF</sequence>
<feature type="transmembrane region" description="Helical" evidence="6">
    <location>
        <begin position="275"/>
        <end position="298"/>
    </location>
</feature>
<dbReference type="GO" id="GO:0005384">
    <property type="term" value="F:manganese ion transmembrane transporter activity"/>
    <property type="evidence" value="ECO:0007669"/>
    <property type="project" value="TreeGrafter"/>
</dbReference>
<dbReference type="PANTHER" id="PTHR11706:SF33">
    <property type="entry name" value="NATURAL RESISTANCE-ASSOCIATED MACROPHAGE PROTEIN 2"/>
    <property type="match status" value="1"/>
</dbReference>
<dbReference type="HOGENOM" id="CLU_020088_6_3_9"/>
<feature type="transmembrane region" description="Helical" evidence="6">
    <location>
        <begin position="346"/>
        <end position="369"/>
    </location>
</feature>
<evidence type="ECO:0000256" key="4">
    <source>
        <dbReference type="ARBA" id="ARBA00022989"/>
    </source>
</evidence>
<feature type="transmembrane region" description="Helical" evidence="6">
    <location>
        <begin position="20"/>
        <end position="40"/>
    </location>
</feature>
<protein>
    <recommendedName>
        <fullName evidence="9">Manganese transport protein MntH</fullName>
    </recommendedName>
</protein>
<comment type="caution">
    <text evidence="7">The sequence shown here is derived from an EMBL/GenBank/DDBJ whole genome shotgun (WGS) entry which is preliminary data.</text>
</comment>
<name>C0CN73_BLAHS</name>
<dbReference type="GO" id="GO:0034755">
    <property type="term" value="P:iron ion transmembrane transport"/>
    <property type="evidence" value="ECO:0007669"/>
    <property type="project" value="TreeGrafter"/>
</dbReference>
<dbReference type="eggNOG" id="COG1914">
    <property type="taxonomic scope" value="Bacteria"/>
</dbReference>
<dbReference type="EMBL" id="ACBZ01000124">
    <property type="protein sequence ID" value="EEG48783.1"/>
    <property type="molecule type" value="Genomic_DNA"/>
</dbReference>
<dbReference type="PANTHER" id="PTHR11706">
    <property type="entry name" value="SOLUTE CARRIER PROTEIN FAMILY 11 MEMBER"/>
    <property type="match status" value="1"/>
</dbReference>
<keyword evidence="2" id="KW-0813">Transport</keyword>
<evidence type="ECO:0000256" key="6">
    <source>
        <dbReference type="SAM" id="Phobius"/>
    </source>
</evidence>
<evidence type="ECO:0000313" key="7">
    <source>
        <dbReference type="EMBL" id="EEG48783.1"/>
    </source>
</evidence>
<organism evidence="7 8">
    <name type="scientific">Blautia hydrogenotrophica (strain DSM 10507 / JCM 14656 / S5a33)</name>
    <name type="common">Ruminococcus hydrogenotrophicus</name>
    <dbReference type="NCBI Taxonomy" id="476272"/>
    <lineage>
        <taxon>Bacteria</taxon>
        <taxon>Bacillati</taxon>
        <taxon>Bacillota</taxon>
        <taxon>Clostridia</taxon>
        <taxon>Lachnospirales</taxon>
        <taxon>Lachnospiraceae</taxon>
        <taxon>Blautia</taxon>
    </lineage>
</organism>
<feature type="transmembrane region" description="Helical" evidence="6">
    <location>
        <begin position="85"/>
        <end position="105"/>
    </location>
</feature>
<dbReference type="Pfam" id="PF01566">
    <property type="entry name" value="Nramp"/>
    <property type="match status" value="1"/>
</dbReference>
<feature type="transmembrane region" description="Helical" evidence="6">
    <location>
        <begin position="117"/>
        <end position="143"/>
    </location>
</feature>
<dbReference type="GO" id="GO:0015086">
    <property type="term" value="F:cadmium ion transmembrane transporter activity"/>
    <property type="evidence" value="ECO:0007669"/>
    <property type="project" value="TreeGrafter"/>
</dbReference>
<reference evidence="7 8" key="2">
    <citation type="submission" date="2009-02" db="EMBL/GenBank/DDBJ databases">
        <title>Draft genome sequence of Blautia hydrogenotrophica DSM 10507 (Ruminococcus hydrogenotrophicus DSM 10507).</title>
        <authorList>
            <person name="Sudarsanam P."/>
            <person name="Ley R."/>
            <person name="Guruge J."/>
            <person name="Turnbaugh P.J."/>
            <person name="Mahowald M."/>
            <person name="Liep D."/>
            <person name="Gordon J."/>
        </authorList>
    </citation>
    <scope>NUCLEOTIDE SEQUENCE [LARGE SCALE GENOMIC DNA]</scope>
    <source>
        <strain evidence="8">DSM 10507 / JCM 14656 / S5a33</strain>
    </source>
</reference>
<feature type="transmembrane region" description="Helical" evidence="6">
    <location>
        <begin position="192"/>
        <end position="213"/>
    </location>
</feature>
<keyword evidence="5 6" id="KW-0472">Membrane</keyword>
<feature type="transmembrane region" description="Helical" evidence="6">
    <location>
        <begin position="319"/>
        <end position="340"/>
    </location>
</feature>
<keyword evidence="8" id="KW-1185">Reference proteome</keyword>
<accession>C0CN73</accession>
<feature type="transmembrane region" description="Helical" evidence="6">
    <location>
        <begin position="234"/>
        <end position="255"/>
    </location>
</feature>
<keyword evidence="3 6" id="KW-0812">Transmembrane</keyword>
<proteinExistence type="predicted"/>
<evidence type="ECO:0000313" key="8">
    <source>
        <dbReference type="Proteomes" id="UP000003100"/>
    </source>
</evidence>
<dbReference type="PATRIC" id="fig|476272.21.peg.1743"/>